<evidence type="ECO:0000256" key="1">
    <source>
        <dbReference type="ARBA" id="ARBA00004651"/>
    </source>
</evidence>
<feature type="transmembrane region" description="Helical" evidence="7">
    <location>
        <begin position="198"/>
        <end position="222"/>
    </location>
</feature>
<reference evidence="9 11" key="1">
    <citation type="submission" date="2015-09" db="EMBL/GenBank/DDBJ databases">
        <authorList>
            <consortium name="Pathogen Informatics"/>
        </authorList>
    </citation>
    <scope>NUCLEOTIDE SEQUENCE [LARGE SCALE GENOMIC DNA]</scope>
    <source>
        <strain evidence="9 11">2789STDY5608850</strain>
    </source>
</reference>
<dbReference type="AlphaFoldDB" id="A0A174MR55"/>
<sequence>MEKTSILNKVGKTVLYAVLAVASFLWVYPFLWMISASFKTQNEFFASGLNLIPQSLNLDNFIRAWNNANFGIYFKNSIIVTVSVVVIVLLSTSLAGYVMGRYSFVGKGLIMKIFMASITIPLVFTVIPIYELLKNIGLSQSLVGLILAESGGGHVIFLMLFSSFYASIPGEMEEAATIDGANFVQTYGSVMFPLAKPIMVTVVIMQFIWTWNSFLLPLIITLNNPSLRTLAVGLYALRGENVVDWTGIAAGASIAIVPVICVFIALQKYFVDGIAGAVKS</sequence>
<dbReference type="EMBL" id="CYZE01000027">
    <property type="protein sequence ID" value="CUP36680.1"/>
    <property type="molecule type" value="Genomic_DNA"/>
</dbReference>
<feature type="domain" description="ABC transmembrane type-1" evidence="8">
    <location>
        <begin position="74"/>
        <end position="266"/>
    </location>
</feature>
<evidence type="ECO:0000256" key="4">
    <source>
        <dbReference type="ARBA" id="ARBA00022692"/>
    </source>
</evidence>
<gene>
    <name evidence="9" type="primary">ycjP_116</name>
    <name evidence="10" type="ORF">DXC39_25820</name>
    <name evidence="9" type="ORF">ERS852407_05725</name>
</gene>
<dbReference type="PANTHER" id="PTHR43744:SF3">
    <property type="entry name" value="LACTOSE TRANSPORT SYSTEM PERMEASE PROTEIN LACG"/>
    <property type="match status" value="1"/>
</dbReference>
<organism evidence="9 11">
    <name type="scientific">Hungatella hathewayi</name>
    <dbReference type="NCBI Taxonomy" id="154046"/>
    <lineage>
        <taxon>Bacteria</taxon>
        <taxon>Bacillati</taxon>
        <taxon>Bacillota</taxon>
        <taxon>Clostridia</taxon>
        <taxon>Lachnospirales</taxon>
        <taxon>Lachnospiraceae</taxon>
        <taxon>Hungatella</taxon>
    </lineage>
</organism>
<dbReference type="PANTHER" id="PTHR43744">
    <property type="entry name" value="ABC TRANSPORTER PERMEASE PROTEIN MG189-RELATED-RELATED"/>
    <property type="match status" value="1"/>
</dbReference>
<dbReference type="Proteomes" id="UP000095651">
    <property type="component" value="Unassembled WGS sequence"/>
</dbReference>
<dbReference type="Proteomes" id="UP000261257">
    <property type="component" value="Unassembled WGS sequence"/>
</dbReference>
<evidence type="ECO:0000259" key="8">
    <source>
        <dbReference type="PROSITE" id="PS50928"/>
    </source>
</evidence>
<dbReference type="GO" id="GO:0005886">
    <property type="term" value="C:plasma membrane"/>
    <property type="evidence" value="ECO:0007669"/>
    <property type="project" value="UniProtKB-SubCell"/>
</dbReference>
<accession>A0A174MR55</accession>
<proteinExistence type="inferred from homology"/>
<evidence type="ECO:0000256" key="5">
    <source>
        <dbReference type="ARBA" id="ARBA00022989"/>
    </source>
</evidence>
<evidence type="ECO:0000313" key="12">
    <source>
        <dbReference type="Proteomes" id="UP000261257"/>
    </source>
</evidence>
<evidence type="ECO:0000256" key="6">
    <source>
        <dbReference type="ARBA" id="ARBA00023136"/>
    </source>
</evidence>
<comment type="subcellular location">
    <subcellularLocation>
        <location evidence="1 7">Cell membrane</location>
        <topology evidence="1 7">Multi-pass membrane protein</topology>
    </subcellularLocation>
</comment>
<dbReference type="CDD" id="cd06261">
    <property type="entry name" value="TM_PBP2"/>
    <property type="match status" value="1"/>
</dbReference>
<dbReference type="InterPro" id="IPR035906">
    <property type="entry name" value="MetI-like_sf"/>
</dbReference>
<keyword evidence="3" id="KW-1003">Cell membrane</keyword>
<feature type="transmembrane region" description="Helical" evidence="7">
    <location>
        <begin position="78"/>
        <end position="97"/>
    </location>
</feature>
<evidence type="ECO:0000313" key="11">
    <source>
        <dbReference type="Proteomes" id="UP000095651"/>
    </source>
</evidence>
<evidence type="ECO:0000313" key="9">
    <source>
        <dbReference type="EMBL" id="CUP36680.1"/>
    </source>
</evidence>
<comment type="similarity">
    <text evidence="7">Belongs to the binding-protein-dependent transport system permease family.</text>
</comment>
<evidence type="ECO:0000256" key="2">
    <source>
        <dbReference type="ARBA" id="ARBA00022448"/>
    </source>
</evidence>
<keyword evidence="4 7" id="KW-0812">Transmembrane</keyword>
<evidence type="ECO:0000256" key="7">
    <source>
        <dbReference type="RuleBase" id="RU363032"/>
    </source>
</evidence>
<keyword evidence="6 7" id="KW-0472">Membrane</keyword>
<feature type="transmembrane region" description="Helical" evidence="7">
    <location>
        <begin position="109"/>
        <end position="130"/>
    </location>
</feature>
<feature type="transmembrane region" description="Helical" evidence="7">
    <location>
        <begin position="242"/>
        <end position="266"/>
    </location>
</feature>
<dbReference type="Pfam" id="PF00528">
    <property type="entry name" value="BPD_transp_1"/>
    <property type="match status" value="1"/>
</dbReference>
<feature type="transmembrane region" description="Helical" evidence="7">
    <location>
        <begin position="142"/>
        <end position="166"/>
    </location>
</feature>
<keyword evidence="5 7" id="KW-1133">Transmembrane helix</keyword>
<dbReference type="RefSeq" id="WP_055660363.1">
    <property type="nucleotide sequence ID" value="NZ_CABIXC010000027.1"/>
</dbReference>
<dbReference type="SUPFAM" id="SSF161098">
    <property type="entry name" value="MetI-like"/>
    <property type="match status" value="1"/>
</dbReference>
<reference evidence="10 12" key="2">
    <citation type="submission" date="2018-08" db="EMBL/GenBank/DDBJ databases">
        <title>A genome reference for cultivated species of the human gut microbiota.</title>
        <authorList>
            <person name="Zou Y."/>
            <person name="Xue W."/>
            <person name="Luo G."/>
        </authorList>
    </citation>
    <scope>NUCLEOTIDE SEQUENCE [LARGE SCALE GENOMIC DNA]</scope>
    <source>
        <strain evidence="10 12">TF05-11AC</strain>
    </source>
</reference>
<keyword evidence="2 7" id="KW-0813">Transport</keyword>
<evidence type="ECO:0000313" key="10">
    <source>
        <dbReference type="EMBL" id="RGL97060.1"/>
    </source>
</evidence>
<dbReference type="PROSITE" id="PS50928">
    <property type="entry name" value="ABC_TM1"/>
    <property type="match status" value="1"/>
</dbReference>
<dbReference type="EMBL" id="QSSQ01000038">
    <property type="protein sequence ID" value="RGL97060.1"/>
    <property type="molecule type" value="Genomic_DNA"/>
</dbReference>
<dbReference type="GO" id="GO:0055085">
    <property type="term" value="P:transmembrane transport"/>
    <property type="evidence" value="ECO:0007669"/>
    <property type="project" value="InterPro"/>
</dbReference>
<evidence type="ECO:0000256" key="3">
    <source>
        <dbReference type="ARBA" id="ARBA00022475"/>
    </source>
</evidence>
<feature type="transmembrane region" description="Helical" evidence="7">
    <location>
        <begin position="14"/>
        <end position="34"/>
    </location>
</feature>
<dbReference type="InterPro" id="IPR000515">
    <property type="entry name" value="MetI-like"/>
</dbReference>
<name>A0A174MR55_9FIRM</name>
<protein>
    <submittedName>
        <fullName evidence="9">Binding-protein-dependent transport system inner membrane protein</fullName>
    </submittedName>
    <submittedName>
        <fullName evidence="10">Carbohydrate ABC transporter permease</fullName>
    </submittedName>
</protein>
<dbReference type="Gene3D" id="1.10.3720.10">
    <property type="entry name" value="MetI-like"/>
    <property type="match status" value="1"/>
</dbReference>